<protein>
    <submittedName>
        <fullName evidence="1">Pyridine nucleotide-disulfide oxidoreductase</fullName>
    </submittedName>
</protein>
<name>A0ACD3SSI1_9BURK</name>
<sequence length="421" mass="44227">MDPHIIIVGAGQAGLQASETLRAGGYEGQLTVLGDEPHLPYHRPPLSKAWLAGDMAVEQLAMRAEAALERKNITIRTASPVAALDTARRLVQLADGTQLKYTGLLLATGATPRQLPGQSSGSADGCKAIRVLRSRDDASAVSDCLRRCAEHGLPVVVIGGGFIGLEVAATARKLGLPVTVLEAAPRLLGRVLAPVLSDWYATLHRARGAHLVLNARIAEIHPVNDHIAEVRLADGQSYRAGLVLVGIGVCANDALARAAGIACDNGIVVDACGRTSAPDVYAAGDCTARRLDDGTLLRLESVQNAIEQGRAAAAGLLGQDKPFTAVPWFWSDQYDKKLQIAGLSHGADSWVVRGDMHADTPFSVYHFRQGRLAAVDSINSAKEHLAARTVLTMPVPPTPEQVGSADFDLAAFAKAAQAAAA</sequence>
<reference evidence="1" key="1">
    <citation type="submission" date="2019-05" db="EMBL/GenBank/DDBJ databases">
        <title>Revised genome assembly of Burkholderiaceae (previously Ralstonia) sp. PBA.</title>
        <authorList>
            <person name="Gan H.M."/>
        </authorList>
    </citation>
    <scope>NUCLEOTIDE SEQUENCE</scope>
    <source>
        <strain evidence="1">PBA</strain>
    </source>
</reference>
<gene>
    <name evidence="1" type="ORF">MW7_003355</name>
</gene>
<organism evidence="1 2">
    <name type="scientific">Imbroritus primus</name>
    <dbReference type="NCBI Taxonomy" id="3058603"/>
    <lineage>
        <taxon>Bacteria</taxon>
        <taxon>Pseudomonadati</taxon>
        <taxon>Pseudomonadota</taxon>
        <taxon>Betaproteobacteria</taxon>
        <taxon>Burkholderiales</taxon>
        <taxon>Burkholderiaceae</taxon>
        <taxon>Imbroritus</taxon>
    </lineage>
</organism>
<comment type="caution">
    <text evidence="1">The sequence shown here is derived from an EMBL/GenBank/DDBJ whole genome shotgun (WGS) entry which is preliminary data.</text>
</comment>
<dbReference type="EMBL" id="AKCV02000011">
    <property type="protein sequence ID" value="TMS59230.1"/>
    <property type="molecule type" value="Genomic_DNA"/>
</dbReference>
<evidence type="ECO:0000313" key="2">
    <source>
        <dbReference type="Proteomes" id="UP000004277"/>
    </source>
</evidence>
<proteinExistence type="predicted"/>
<keyword evidence="2" id="KW-1185">Reference proteome</keyword>
<accession>A0ACD3SSI1</accession>
<evidence type="ECO:0000313" key="1">
    <source>
        <dbReference type="EMBL" id="TMS59230.1"/>
    </source>
</evidence>
<dbReference type="Proteomes" id="UP000004277">
    <property type="component" value="Unassembled WGS sequence"/>
</dbReference>